<reference evidence="1" key="1">
    <citation type="submission" date="2019-12" db="EMBL/GenBank/DDBJ databases">
        <title>Genome sequencing and annotation of Brassica cretica.</title>
        <authorList>
            <person name="Studholme D.J."/>
            <person name="Sarris P.F."/>
        </authorList>
    </citation>
    <scope>NUCLEOTIDE SEQUENCE</scope>
    <source>
        <strain evidence="1">PFS-102/07</strain>
        <tissue evidence="1">Leaf</tissue>
    </source>
</reference>
<name>A0A8S9KH73_BRACR</name>
<accession>A0A8S9KH73</accession>
<proteinExistence type="predicted"/>
<dbReference type="EMBL" id="QGKY02000164">
    <property type="protein sequence ID" value="KAF2592798.1"/>
    <property type="molecule type" value="Genomic_DNA"/>
</dbReference>
<organism evidence="1">
    <name type="scientific">Brassica cretica</name>
    <name type="common">Mustard</name>
    <dbReference type="NCBI Taxonomy" id="69181"/>
    <lineage>
        <taxon>Eukaryota</taxon>
        <taxon>Viridiplantae</taxon>
        <taxon>Streptophyta</taxon>
        <taxon>Embryophyta</taxon>
        <taxon>Tracheophyta</taxon>
        <taxon>Spermatophyta</taxon>
        <taxon>Magnoliopsida</taxon>
        <taxon>eudicotyledons</taxon>
        <taxon>Gunneridae</taxon>
        <taxon>Pentapetalae</taxon>
        <taxon>rosids</taxon>
        <taxon>malvids</taxon>
        <taxon>Brassicales</taxon>
        <taxon>Brassicaceae</taxon>
        <taxon>Brassiceae</taxon>
        <taxon>Brassica</taxon>
    </lineage>
</organism>
<comment type="caution">
    <text evidence="1">The sequence shown here is derived from an EMBL/GenBank/DDBJ whole genome shotgun (WGS) entry which is preliminary data.</text>
</comment>
<evidence type="ECO:0000313" key="1">
    <source>
        <dbReference type="EMBL" id="KAF2592798.1"/>
    </source>
</evidence>
<gene>
    <name evidence="1" type="ORF">F2Q70_00042329</name>
</gene>
<dbReference type="AlphaFoldDB" id="A0A8S9KH73"/>
<sequence>MMISQAVSITASRRSTSTEELSLLTLNAQRSIPSSPTLLASSDAESKALNGSVVVDFFTASIFIRLIPSKFSS</sequence>
<protein>
    <submittedName>
        <fullName evidence="1">Uncharacterized protein</fullName>
    </submittedName>
</protein>